<feature type="transmembrane region" description="Helical" evidence="1">
    <location>
        <begin position="150"/>
        <end position="168"/>
    </location>
</feature>
<dbReference type="PATRIC" id="fig|43658.6.peg.5289"/>
<feature type="transmembrane region" description="Helical" evidence="1">
    <location>
        <begin position="20"/>
        <end position="36"/>
    </location>
</feature>
<comment type="caution">
    <text evidence="2">The sequence shown here is derived from an EMBL/GenBank/DDBJ whole genome shotgun (WGS) entry which is preliminary data.</text>
</comment>
<keyword evidence="1" id="KW-1133">Transmembrane helix</keyword>
<dbReference type="InterPro" id="IPR009323">
    <property type="entry name" value="DUF979"/>
</dbReference>
<evidence type="ECO:0000313" key="3">
    <source>
        <dbReference type="Proteomes" id="UP000036850"/>
    </source>
</evidence>
<organism evidence="2 3">
    <name type="scientific">Pseudoalteromonas rubra</name>
    <dbReference type="NCBI Taxonomy" id="43658"/>
    <lineage>
        <taxon>Bacteria</taxon>
        <taxon>Pseudomonadati</taxon>
        <taxon>Pseudomonadota</taxon>
        <taxon>Gammaproteobacteria</taxon>
        <taxon>Alteromonadales</taxon>
        <taxon>Pseudoalteromonadaceae</taxon>
        <taxon>Pseudoalteromonas</taxon>
    </lineage>
</organism>
<gene>
    <name evidence="2" type="ORF">AC626_05895</name>
</gene>
<keyword evidence="1" id="KW-0812">Transmembrane</keyword>
<evidence type="ECO:0000256" key="1">
    <source>
        <dbReference type="SAM" id="Phobius"/>
    </source>
</evidence>
<feature type="transmembrane region" description="Helical" evidence="1">
    <location>
        <begin position="116"/>
        <end position="135"/>
    </location>
</feature>
<keyword evidence="1" id="KW-0472">Membrane</keyword>
<dbReference type="EMBL" id="LFZX01000029">
    <property type="protein sequence ID" value="KNC68279.1"/>
    <property type="molecule type" value="Genomic_DNA"/>
</dbReference>
<dbReference type="OrthoDB" id="1689651at2"/>
<reference evidence="3" key="1">
    <citation type="submission" date="2015-07" db="EMBL/GenBank/DDBJ databases">
        <title>Draft genome sequence of a Pseudoalteromonas rubra strain, OCN096, isolated from Kaneohe Bay, Oahu, Hawaii.</title>
        <authorList>
            <person name="Beurmann S."/>
            <person name="Ushijima B."/>
            <person name="Belcaid M."/>
            <person name="Callahan S.M."/>
            <person name="Aeby G.S."/>
        </authorList>
    </citation>
    <scope>NUCLEOTIDE SEQUENCE [LARGE SCALE GENOMIC DNA]</scope>
    <source>
        <strain evidence="3">OCN096</strain>
    </source>
</reference>
<name>A0A0L0EV28_9GAMM</name>
<feature type="transmembrane region" description="Helical" evidence="1">
    <location>
        <begin position="189"/>
        <end position="209"/>
    </location>
</feature>
<feature type="transmembrane region" description="Helical" evidence="1">
    <location>
        <begin position="229"/>
        <end position="245"/>
    </location>
</feature>
<feature type="transmembrane region" description="Helical" evidence="1">
    <location>
        <begin position="74"/>
        <end position="95"/>
    </location>
</feature>
<protein>
    <submittedName>
        <fullName evidence="2">Membrane protein</fullName>
    </submittedName>
</protein>
<proteinExistence type="predicted"/>
<accession>A0A0L0EV28</accession>
<dbReference type="Proteomes" id="UP000036850">
    <property type="component" value="Unassembled WGS sequence"/>
</dbReference>
<sequence>MSTMTSSASVQPAILSIENIYLLIGFVVLFLVVKTLQDKHHPKRLTTALFWGLFGSVFLFGDLSVAYLGESLTYRWVGSFVIAIAILAGMGRVSMGSYDVPSDEVQTASARRIGNKLFIPAVLIPIVTVVCTILLKDIQVAGLFVFDQSHVTLAALTLACAIALLVSWKFTGGSPFQALGESRRLVDSIGWAAILPQMLAMLGGVFIVASTGTAIQDLVTLFVSPDNRFMLVVIYCVGMALFTMVMGNAFAAFPVMTAGIAVPFLIQGHGASPAPLVAIGMYSGYCGTLMTPMAANFNIVPAALLDLKDKYQVIKVQIPTALSLLIINILLMYGVIFND</sequence>
<feature type="transmembrane region" description="Helical" evidence="1">
    <location>
        <begin position="316"/>
        <end position="336"/>
    </location>
</feature>
<dbReference type="Pfam" id="PF06166">
    <property type="entry name" value="DUF979"/>
    <property type="match status" value="1"/>
</dbReference>
<evidence type="ECO:0000313" key="2">
    <source>
        <dbReference type="EMBL" id="KNC68279.1"/>
    </source>
</evidence>
<dbReference type="AlphaFoldDB" id="A0A0L0EV28"/>
<feature type="transmembrane region" description="Helical" evidence="1">
    <location>
        <begin position="48"/>
        <end position="68"/>
    </location>
</feature>